<dbReference type="AlphaFoldDB" id="A0A1V2L3F1"/>
<comment type="caution">
    <text evidence="1">The sequence shown here is derived from an EMBL/GenBank/DDBJ whole genome shotgun (WGS) entry which is preliminary data.</text>
</comment>
<keyword evidence="2" id="KW-1185">Reference proteome</keyword>
<evidence type="ECO:0000313" key="1">
    <source>
        <dbReference type="EMBL" id="ONH66334.1"/>
    </source>
</evidence>
<dbReference type="EMBL" id="MPUK01000007">
    <property type="protein sequence ID" value="ONH66334.1"/>
    <property type="molecule type" value="Genomic_DNA"/>
</dbReference>
<proteinExistence type="predicted"/>
<accession>A0A1V2L3F1</accession>
<gene>
    <name evidence="1" type="ORF">BON22_3777</name>
</gene>
<protein>
    <submittedName>
        <fullName evidence="1">Uncharacterized protein</fullName>
    </submittedName>
</protein>
<organism evidence="1 2">
    <name type="scientific">Cyberlindnera fabianii</name>
    <name type="common">Yeast</name>
    <name type="synonym">Hansenula fabianii</name>
    <dbReference type="NCBI Taxonomy" id="36022"/>
    <lineage>
        <taxon>Eukaryota</taxon>
        <taxon>Fungi</taxon>
        <taxon>Dikarya</taxon>
        <taxon>Ascomycota</taxon>
        <taxon>Saccharomycotina</taxon>
        <taxon>Saccharomycetes</taxon>
        <taxon>Phaffomycetales</taxon>
        <taxon>Phaffomycetaceae</taxon>
        <taxon>Cyberlindnera</taxon>
    </lineage>
</organism>
<sequence>MRSVVVISQCLDTWTNQTERYLNRPECRQCWVLFPFGSKVDACIQCANRIVSLHSPTGKRACFNDNDESVVRKSTKAAYCHKHSPPGITRNMMLRLILKGQVFDRKDGKTAAHQSHRITVWNWKLKIKMDPALLKTF</sequence>
<name>A0A1V2L3F1_CYBFA</name>
<dbReference type="Proteomes" id="UP000189513">
    <property type="component" value="Unassembled WGS sequence"/>
</dbReference>
<dbReference type="VEuPathDB" id="FungiDB:BON22_3777"/>
<evidence type="ECO:0000313" key="2">
    <source>
        <dbReference type="Proteomes" id="UP000189513"/>
    </source>
</evidence>
<reference evidence="2" key="1">
    <citation type="journal article" date="2017" name="Genome Announc.">
        <title>Genome sequences of Cyberlindnera fabianii 65, Pichia kudriavzevii 129, and Saccharomyces cerevisiae 131 isolated from fermented masau fruits in Zimbabwe.</title>
        <authorList>
            <person name="van Rijswijck I.M.H."/>
            <person name="Derks M.F.L."/>
            <person name="Abee T."/>
            <person name="de Ridder D."/>
            <person name="Smid E.J."/>
        </authorList>
    </citation>
    <scope>NUCLEOTIDE SEQUENCE [LARGE SCALE GENOMIC DNA]</scope>
    <source>
        <strain evidence="2">65</strain>
    </source>
</reference>